<gene>
    <name evidence="11" type="ORF">BC739_002139</name>
</gene>
<evidence type="ECO:0000256" key="8">
    <source>
        <dbReference type="SAM" id="Phobius"/>
    </source>
</evidence>
<keyword evidence="7 8" id="KW-0472">Membrane</keyword>
<dbReference type="PANTHER" id="PTHR33908">
    <property type="entry name" value="MANNOSYLTRANSFERASE YKCB-RELATED"/>
    <property type="match status" value="1"/>
</dbReference>
<keyword evidence="5 8" id="KW-0812">Transmembrane</keyword>
<keyword evidence="12" id="KW-1185">Reference proteome</keyword>
<feature type="transmembrane region" description="Helical" evidence="8">
    <location>
        <begin position="103"/>
        <end position="124"/>
    </location>
</feature>
<evidence type="ECO:0000256" key="7">
    <source>
        <dbReference type="ARBA" id="ARBA00023136"/>
    </source>
</evidence>
<proteinExistence type="predicted"/>
<dbReference type="Pfam" id="PF24878">
    <property type="entry name" value="YkcB_C"/>
    <property type="match status" value="1"/>
</dbReference>
<feature type="transmembrane region" description="Helical" evidence="8">
    <location>
        <begin position="28"/>
        <end position="50"/>
    </location>
</feature>
<feature type="transmembrane region" description="Helical" evidence="8">
    <location>
        <begin position="131"/>
        <end position="151"/>
    </location>
</feature>
<accession>A0ABR6BDJ2</accession>
<evidence type="ECO:0000313" key="12">
    <source>
        <dbReference type="Proteomes" id="UP000517916"/>
    </source>
</evidence>
<feature type="transmembrane region" description="Helical" evidence="8">
    <location>
        <begin position="475"/>
        <end position="496"/>
    </location>
</feature>
<keyword evidence="6 8" id="KW-1133">Transmembrane helix</keyword>
<feature type="transmembrane region" description="Helical" evidence="8">
    <location>
        <begin position="414"/>
        <end position="433"/>
    </location>
</feature>
<dbReference type="PANTHER" id="PTHR33908:SF3">
    <property type="entry name" value="UNDECAPRENYL PHOSPHATE-ALPHA-4-AMINO-4-DEOXY-L-ARABINOSE ARABINOSYL TRANSFERASE"/>
    <property type="match status" value="1"/>
</dbReference>
<keyword evidence="2" id="KW-1003">Cell membrane</keyword>
<comment type="subcellular location">
    <subcellularLocation>
        <location evidence="1">Cell membrane</location>
        <topology evidence="1">Multi-pass membrane protein</topology>
    </subcellularLocation>
</comment>
<feature type="domain" description="Putative mannosyltransferase YkcA/B-like C-terminal" evidence="10">
    <location>
        <begin position="531"/>
        <end position="613"/>
    </location>
</feature>
<organism evidence="11 12">
    <name type="scientific">Kutzneria viridogrisea</name>
    <dbReference type="NCBI Taxonomy" id="47990"/>
    <lineage>
        <taxon>Bacteria</taxon>
        <taxon>Bacillati</taxon>
        <taxon>Actinomycetota</taxon>
        <taxon>Actinomycetes</taxon>
        <taxon>Pseudonocardiales</taxon>
        <taxon>Pseudonocardiaceae</taxon>
        <taxon>Kutzneria</taxon>
    </lineage>
</organism>
<feature type="transmembrane region" description="Helical" evidence="8">
    <location>
        <begin position="439"/>
        <end position="463"/>
    </location>
</feature>
<comment type="caution">
    <text evidence="11">The sequence shown here is derived from an EMBL/GenBank/DDBJ whole genome shotgun (WGS) entry which is preliminary data.</text>
</comment>
<evidence type="ECO:0000259" key="10">
    <source>
        <dbReference type="Pfam" id="PF24878"/>
    </source>
</evidence>
<feature type="domain" description="Glycosyltransferase RgtA/B/C/D-like" evidence="9">
    <location>
        <begin position="82"/>
        <end position="240"/>
    </location>
</feature>
<dbReference type="InterPro" id="IPR038731">
    <property type="entry name" value="RgtA/B/C-like"/>
</dbReference>
<evidence type="ECO:0000259" key="9">
    <source>
        <dbReference type="Pfam" id="PF13231"/>
    </source>
</evidence>
<dbReference type="InterPro" id="IPR050297">
    <property type="entry name" value="LipidA_mod_glycosyltrf_83"/>
</dbReference>
<dbReference type="Proteomes" id="UP000517916">
    <property type="component" value="Unassembled WGS sequence"/>
</dbReference>
<evidence type="ECO:0000313" key="11">
    <source>
        <dbReference type="EMBL" id="MBA8924940.1"/>
    </source>
</evidence>
<evidence type="ECO:0000256" key="5">
    <source>
        <dbReference type="ARBA" id="ARBA00022692"/>
    </source>
</evidence>
<protein>
    <submittedName>
        <fullName evidence="11">4-amino-4-deoxy-L-arabinose transferase-like glycosyltransferase</fullName>
    </submittedName>
</protein>
<feature type="transmembrane region" description="Helical" evidence="8">
    <location>
        <begin position="329"/>
        <end position="348"/>
    </location>
</feature>
<dbReference type="Pfam" id="PF13231">
    <property type="entry name" value="PMT_2"/>
    <property type="match status" value="1"/>
</dbReference>
<dbReference type="RefSeq" id="WP_182837146.1">
    <property type="nucleotide sequence ID" value="NZ_BAAABQ010000010.1"/>
</dbReference>
<feature type="transmembrane region" description="Helical" evidence="8">
    <location>
        <begin position="387"/>
        <end position="407"/>
    </location>
</feature>
<dbReference type="InterPro" id="IPR056785">
    <property type="entry name" value="YkcA/B-like_C"/>
</dbReference>
<feature type="transmembrane region" description="Helical" evidence="8">
    <location>
        <begin position="200"/>
        <end position="216"/>
    </location>
</feature>
<feature type="transmembrane region" description="Helical" evidence="8">
    <location>
        <begin position="360"/>
        <end position="381"/>
    </location>
</feature>
<evidence type="ECO:0000256" key="1">
    <source>
        <dbReference type="ARBA" id="ARBA00004651"/>
    </source>
</evidence>
<reference evidence="11 12" key="1">
    <citation type="submission" date="2020-08" db="EMBL/GenBank/DDBJ databases">
        <title>Genomic Encyclopedia of Archaeal and Bacterial Type Strains, Phase II (KMG-II): from individual species to whole genera.</title>
        <authorList>
            <person name="Goeker M."/>
        </authorList>
    </citation>
    <scope>NUCLEOTIDE SEQUENCE [LARGE SCALE GENOMIC DNA]</scope>
    <source>
        <strain evidence="11 12">DSM 43850</strain>
    </source>
</reference>
<evidence type="ECO:0000256" key="4">
    <source>
        <dbReference type="ARBA" id="ARBA00022679"/>
    </source>
</evidence>
<keyword evidence="3" id="KW-0328">Glycosyltransferase</keyword>
<sequence length="646" mass="66845">MSTDLLTVPATAPVVTEQPARPRWSRPALAAVLVLAAGLYTWALSINGYANTFYAAAVLGETQSWKAFFFGALDAGSAVTVDKPPLALWVQALSARAFGFNSWSLLLPQAVAGVLTVAVLHLVVRRTYGHLAAIIAALVFTLTPITVAITRHNNPDTLLVLLLVLAAWACSNAVRSGRWLPMVWCALAVGLAFNTKMLQAYLVLPAFGLAYLVAAPNRLRSRIAGLGIASAVLLAVSASWMLVVDAIPAADRPYIDGSLDNTVSDLVFGYNGLGRVLGQTGFASPGLMGGGGGRMPNFPAGAMPRGGGGFGGDQSGLGRLFSSQVGSQISWLLPLAAIGGLVALALAWRARRTDQRRAGLIIWGGWLLTTFVVFSFAQGIWHPYYTTALAPELAAVVGIGLVALIRLYRTATPWALLLPVALGITGFWGVALLDRNTSFVPWLVPVVAMTTSAVVVALVLGLIIPAVTPVVRQRILVASVVAGLLAVLAGPSAYAASTVDTPVSSTFPAAGPAGAGFGGFGQGSSGLPTALANYLVANQGKATWIVAMVGSAAASPVILQTGKPVIAIGGYNGNVPVPTAAQMSSLVASGQLRFLLDSNTEVRSVSGDPVQAFVPEAVQWARTHCKVVTPSAYGSAPTGSTLYDCS</sequence>
<feature type="transmembrane region" description="Helical" evidence="8">
    <location>
        <begin position="223"/>
        <end position="243"/>
    </location>
</feature>
<keyword evidence="4" id="KW-0808">Transferase</keyword>
<evidence type="ECO:0000256" key="6">
    <source>
        <dbReference type="ARBA" id="ARBA00022989"/>
    </source>
</evidence>
<feature type="transmembrane region" description="Helical" evidence="8">
    <location>
        <begin position="157"/>
        <end position="174"/>
    </location>
</feature>
<evidence type="ECO:0000256" key="3">
    <source>
        <dbReference type="ARBA" id="ARBA00022676"/>
    </source>
</evidence>
<evidence type="ECO:0000256" key="2">
    <source>
        <dbReference type="ARBA" id="ARBA00022475"/>
    </source>
</evidence>
<dbReference type="EMBL" id="JACJID010000002">
    <property type="protein sequence ID" value="MBA8924940.1"/>
    <property type="molecule type" value="Genomic_DNA"/>
</dbReference>
<name>A0ABR6BDJ2_9PSEU</name>